<dbReference type="GO" id="GO:0007608">
    <property type="term" value="P:sensory perception of smell"/>
    <property type="evidence" value="ECO:0007669"/>
    <property type="project" value="TreeGrafter"/>
</dbReference>
<dbReference type="EMBL" id="MN133015">
    <property type="protein sequence ID" value="QGW50688.1"/>
    <property type="molecule type" value="mRNA"/>
</dbReference>
<keyword evidence="4" id="KW-0732">Signal</keyword>
<dbReference type="AlphaFoldDB" id="A0A7D0TD74"/>
<dbReference type="CDD" id="cd23992">
    <property type="entry name" value="PBP_GOBP"/>
    <property type="match status" value="1"/>
</dbReference>
<dbReference type="SMART" id="SM00708">
    <property type="entry name" value="PhBP"/>
    <property type="match status" value="1"/>
</dbReference>
<comment type="similarity">
    <text evidence="2">Belongs to the PBP/GOBP family.</text>
</comment>
<dbReference type="InterPro" id="IPR006170">
    <property type="entry name" value="PBP/GOBP"/>
</dbReference>
<comment type="subcellular location">
    <subcellularLocation>
        <location evidence="1">Secreted</location>
    </subcellularLocation>
</comment>
<name>A0A7D0TD74_9DIPT</name>
<keyword evidence="3" id="KW-0964">Secreted</keyword>
<dbReference type="GO" id="GO:0005549">
    <property type="term" value="F:odorant binding"/>
    <property type="evidence" value="ECO:0007669"/>
    <property type="project" value="InterPro"/>
</dbReference>
<dbReference type="SUPFAM" id="SSF47565">
    <property type="entry name" value="Insect pheromone/odorant-binding proteins"/>
    <property type="match status" value="1"/>
</dbReference>
<evidence type="ECO:0000256" key="4">
    <source>
        <dbReference type="ARBA" id="ARBA00022729"/>
    </source>
</evidence>
<accession>A0A7D0TD74</accession>
<dbReference type="Gene3D" id="1.10.238.20">
    <property type="entry name" value="Pheromone/general odorant binding protein domain"/>
    <property type="match status" value="1"/>
</dbReference>
<proteinExistence type="evidence at transcript level"/>
<dbReference type="PANTHER" id="PTHR11857">
    <property type="entry name" value="ODORANT BINDING PROTEIN-RELATED"/>
    <property type="match status" value="1"/>
</dbReference>
<sequence>MEIILQSDGYRTSTSQSRRFLMIHRNDSVTERLKDLALLLELNLYCSGIVKLYLRKAQEFICKSFLLIRVPFTRNLKSSLVNMKILIASFWAVFIILIESRIIPEMIEQVYKECQQSENASDDDLASVINGTLPETRAEKCLMACLWESYGILVDNKLSYEGYYEFMKPVVGDDTDGIKLIQEILETCGDITNPDRCESAEKIQECILQLTEFC</sequence>
<organism evidence="5">
    <name type="scientific">Propsilocerus akamusi</name>
    <dbReference type="NCBI Taxonomy" id="903466"/>
    <lineage>
        <taxon>Eukaryota</taxon>
        <taxon>Metazoa</taxon>
        <taxon>Ecdysozoa</taxon>
        <taxon>Arthropoda</taxon>
        <taxon>Hexapoda</taxon>
        <taxon>Insecta</taxon>
        <taxon>Pterygota</taxon>
        <taxon>Neoptera</taxon>
        <taxon>Endopterygota</taxon>
        <taxon>Diptera</taxon>
        <taxon>Nematocera</taxon>
        <taxon>Chironomoidea</taxon>
        <taxon>Chironomidae</taxon>
        <taxon>Propsilocerus</taxon>
    </lineage>
</organism>
<evidence type="ECO:0000313" key="5">
    <source>
        <dbReference type="EMBL" id="QGW50688.1"/>
    </source>
</evidence>
<dbReference type="InterPro" id="IPR036728">
    <property type="entry name" value="PBP_GOBP_sf"/>
</dbReference>
<dbReference type="PANTHER" id="PTHR11857:SF42">
    <property type="entry name" value="GENERAL ODORANT-BINDING PROTEIN 19D-RELATED"/>
    <property type="match status" value="1"/>
</dbReference>
<evidence type="ECO:0000256" key="2">
    <source>
        <dbReference type="ARBA" id="ARBA00008098"/>
    </source>
</evidence>
<evidence type="ECO:0000256" key="3">
    <source>
        <dbReference type="ARBA" id="ARBA00022525"/>
    </source>
</evidence>
<dbReference type="SMR" id="A0A7D0TD74"/>
<dbReference type="GO" id="GO:0005615">
    <property type="term" value="C:extracellular space"/>
    <property type="evidence" value="ECO:0007669"/>
    <property type="project" value="TreeGrafter"/>
</dbReference>
<reference evidence="5" key="1">
    <citation type="submission" date="2019-07" db="EMBL/GenBank/DDBJ databases">
        <title>Identification and Expression Pattern of Chemosensory Genes from the Transcriptome of the Propsilocerus akamusi.</title>
        <authorList>
            <person name="Yan C."/>
            <person name="Pan L."/>
        </authorList>
    </citation>
    <scope>NUCLEOTIDE SEQUENCE</scope>
</reference>
<dbReference type="Pfam" id="PF01395">
    <property type="entry name" value="PBP_GOBP"/>
    <property type="match status" value="1"/>
</dbReference>
<evidence type="ECO:0000256" key="1">
    <source>
        <dbReference type="ARBA" id="ARBA00004613"/>
    </source>
</evidence>
<protein>
    <submittedName>
        <fullName evidence="5">Odorant-binding protein 24</fullName>
    </submittedName>
</protein>